<gene>
    <name evidence="1" type="ORF">mv_R893</name>
</gene>
<proteinExistence type="predicted"/>
<accession>H2EF30</accession>
<protein>
    <submittedName>
        <fullName evidence="1">Uncharacterized protein</fullName>
    </submittedName>
</protein>
<organism evidence="1">
    <name type="scientific">Moumouvirus sp. 'Monve'</name>
    <dbReference type="NCBI Taxonomy" id="1128131"/>
    <lineage>
        <taxon>Viruses</taxon>
        <taxon>Varidnaviria</taxon>
        <taxon>Bamfordvirae</taxon>
        <taxon>Nucleocytoviricota</taxon>
        <taxon>Megaviricetes</taxon>
        <taxon>Imitervirales</taxon>
        <taxon>Mimiviridae</taxon>
        <taxon>Megamimivirinae</taxon>
        <taxon>Moumouvirus</taxon>
    </lineage>
</organism>
<sequence>MLTVNKRVLKDINDGMKNLKKNSEFI</sequence>
<dbReference type="EMBL" id="JN885999">
    <property type="protein sequence ID" value="AEX63095.1"/>
    <property type="molecule type" value="Genomic_DNA"/>
</dbReference>
<evidence type="ECO:0000313" key="1">
    <source>
        <dbReference type="EMBL" id="AEX63095.1"/>
    </source>
</evidence>
<name>H2EF30_9VIRU</name>
<reference evidence="1" key="1">
    <citation type="submission" date="2011-10" db="EMBL/GenBank/DDBJ databases">
        <title>Provirophages and transpovirons: unique mobilome of giant viruses.</title>
        <authorList>
            <person name="Desnues C."/>
            <person name="LaScola B."/>
            <person name="Yutin N."/>
            <person name="Fournous G."/>
            <person name="Koonin E."/>
            <person name="Raoult D."/>
        </authorList>
    </citation>
    <scope>NUCLEOTIDE SEQUENCE</scope>
    <source>
        <strain evidence="1">Mv13-mv</strain>
    </source>
</reference>